<sequence length="193" mass="21751">MGDGKRKERDEGDGEEGEAIINHPVDEPQGKHHRNISLSSPVIGIVYTFLFEPDLPSMSTLLITKLTPLLKWFGHLERTNEEECKYLSAQKVLRRREVATPHVIRASRPELVRPALLGRRPGPSDVITHKQLYHLADCCDANRARYSTSTYVYLTEAANSPRSFIKANSIQVLNAADGAPRRSAERRRIQLGQ</sequence>
<feature type="compositionally biased region" description="Basic and acidic residues" evidence="1">
    <location>
        <begin position="1"/>
        <end position="10"/>
    </location>
</feature>
<feature type="region of interest" description="Disordered" evidence="1">
    <location>
        <begin position="1"/>
        <end position="34"/>
    </location>
</feature>
<name>A0A4C1S9L4_EUMVA</name>
<accession>A0A4C1S9L4</accession>
<keyword evidence="3" id="KW-1185">Reference proteome</keyword>
<dbReference type="EMBL" id="BGZK01000001">
    <property type="protein sequence ID" value="GBO98844.1"/>
    <property type="molecule type" value="Genomic_DNA"/>
</dbReference>
<organism evidence="2 3">
    <name type="scientific">Eumeta variegata</name>
    <name type="common">Bagworm moth</name>
    <name type="synonym">Eumeta japonica</name>
    <dbReference type="NCBI Taxonomy" id="151549"/>
    <lineage>
        <taxon>Eukaryota</taxon>
        <taxon>Metazoa</taxon>
        <taxon>Ecdysozoa</taxon>
        <taxon>Arthropoda</taxon>
        <taxon>Hexapoda</taxon>
        <taxon>Insecta</taxon>
        <taxon>Pterygota</taxon>
        <taxon>Neoptera</taxon>
        <taxon>Endopterygota</taxon>
        <taxon>Lepidoptera</taxon>
        <taxon>Glossata</taxon>
        <taxon>Ditrysia</taxon>
        <taxon>Tineoidea</taxon>
        <taxon>Psychidae</taxon>
        <taxon>Oiketicinae</taxon>
        <taxon>Eumeta</taxon>
    </lineage>
</organism>
<evidence type="ECO:0000313" key="3">
    <source>
        <dbReference type="Proteomes" id="UP000299102"/>
    </source>
</evidence>
<evidence type="ECO:0000256" key="1">
    <source>
        <dbReference type="SAM" id="MobiDB-lite"/>
    </source>
</evidence>
<reference evidence="2 3" key="1">
    <citation type="journal article" date="2019" name="Commun. Biol.">
        <title>The bagworm genome reveals a unique fibroin gene that provides high tensile strength.</title>
        <authorList>
            <person name="Kono N."/>
            <person name="Nakamura H."/>
            <person name="Ohtoshi R."/>
            <person name="Tomita M."/>
            <person name="Numata K."/>
            <person name="Arakawa K."/>
        </authorList>
    </citation>
    <scope>NUCLEOTIDE SEQUENCE [LARGE SCALE GENOMIC DNA]</scope>
</reference>
<dbReference type="AlphaFoldDB" id="A0A4C1S9L4"/>
<protein>
    <submittedName>
        <fullName evidence="2">Uncharacterized protein</fullName>
    </submittedName>
</protein>
<comment type="caution">
    <text evidence="2">The sequence shown here is derived from an EMBL/GenBank/DDBJ whole genome shotgun (WGS) entry which is preliminary data.</text>
</comment>
<evidence type="ECO:0000313" key="2">
    <source>
        <dbReference type="EMBL" id="GBO98844.1"/>
    </source>
</evidence>
<gene>
    <name evidence="2" type="ORF">EVAR_296_1</name>
</gene>
<proteinExistence type="predicted"/>
<dbReference type="Proteomes" id="UP000299102">
    <property type="component" value="Unassembled WGS sequence"/>
</dbReference>